<feature type="region of interest" description="Disordered" evidence="1">
    <location>
        <begin position="220"/>
        <end position="274"/>
    </location>
</feature>
<evidence type="ECO:0000313" key="2">
    <source>
        <dbReference type="EMBL" id="ETI48258.1"/>
    </source>
</evidence>
<keyword evidence="3" id="KW-1185">Reference proteome</keyword>
<dbReference type="HOGENOM" id="CLU_1017296_0_0_1"/>
<comment type="caution">
    <text evidence="2">The sequence shown here is derived from an EMBL/GenBank/DDBJ whole genome shotgun (WGS) entry which is preliminary data.</text>
</comment>
<feature type="region of interest" description="Disordered" evidence="1">
    <location>
        <begin position="44"/>
        <end position="164"/>
    </location>
</feature>
<evidence type="ECO:0000313" key="3">
    <source>
        <dbReference type="Proteomes" id="UP000018721"/>
    </source>
</evidence>
<organism evidence="2 3">
    <name type="scientific">Phytophthora nicotianae P1569</name>
    <dbReference type="NCBI Taxonomy" id="1317065"/>
    <lineage>
        <taxon>Eukaryota</taxon>
        <taxon>Sar</taxon>
        <taxon>Stramenopiles</taxon>
        <taxon>Oomycota</taxon>
        <taxon>Peronosporomycetes</taxon>
        <taxon>Peronosporales</taxon>
        <taxon>Peronosporaceae</taxon>
        <taxon>Phytophthora</taxon>
    </lineage>
</organism>
<feature type="compositionally biased region" description="Basic and acidic residues" evidence="1">
    <location>
        <begin position="145"/>
        <end position="157"/>
    </location>
</feature>
<accession>V9FBU1</accession>
<feature type="compositionally biased region" description="Basic residues" evidence="1">
    <location>
        <begin position="256"/>
        <end position="266"/>
    </location>
</feature>
<dbReference type="EMBL" id="ANIZ01001340">
    <property type="protein sequence ID" value="ETI48258.1"/>
    <property type="molecule type" value="Genomic_DNA"/>
</dbReference>
<sequence length="274" mass="29729">MPVSGWIVDTRSKICPCLYFKKDGACCHVIAACIRAGVHFPGVRNDSREFVHPRRGAGRMHANRVVEVGNDRNDSARADTRLTTNDLGDSSPDEIETDDQSEPQSTENDGGDTGSDEDATNGTIATGLYNDHHLDAVSSQGSNNELDRDLPHPEIGAHPDSMSPDTELRVIANEVRDQTSQVVSNAHVAHSIQISAPQEAVPNADELQSAVDTQSIELQGTNADSSNGDYIDHSQVRRSCRAPKPTKRAIESRLQSGKRPRKKSGRARSGIDFV</sequence>
<feature type="compositionally biased region" description="Basic and acidic residues" evidence="1">
    <location>
        <begin position="69"/>
        <end position="80"/>
    </location>
</feature>
<evidence type="ECO:0008006" key="4">
    <source>
        <dbReference type="Google" id="ProtNLM"/>
    </source>
</evidence>
<protein>
    <recommendedName>
        <fullName evidence="4">SWIM-type domain-containing protein</fullName>
    </recommendedName>
</protein>
<proteinExistence type="predicted"/>
<evidence type="ECO:0000256" key="1">
    <source>
        <dbReference type="SAM" id="MobiDB-lite"/>
    </source>
</evidence>
<name>V9FBU1_PHYNI</name>
<feature type="compositionally biased region" description="Basic residues" evidence="1">
    <location>
        <begin position="236"/>
        <end position="247"/>
    </location>
</feature>
<feature type="compositionally biased region" description="Basic residues" evidence="1">
    <location>
        <begin position="53"/>
        <end position="62"/>
    </location>
</feature>
<dbReference type="Proteomes" id="UP000018721">
    <property type="component" value="Unassembled WGS sequence"/>
</dbReference>
<dbReference type="AlphaFoldDB" id="V9FBU1"/>
<reference evidence="2 3" key="1">
    <citation type="submission" date="2013-11" db="EMBL/GenBank/DDBJ databases">
        <title>The Genome Sequence of Phytophthora parasitica P1569.</title>
        <authorList>
            <consortium name="The Broad Institute Genomics Platform"/>
            <person name="Russ C."/>
            <person name="Tyler B."/>
            <person name="Panabieres F."/>
            <person name="Shan W."/>
            <person name="Tripathy S."/>
            <person name="Grunwald N."/>
            <person name="Machado M."/>
            <person name="Johnson C.S."/>
            <person name="Arredondo F."/>
            <person name="Hong C."/>
            <person name="Coffey M."/>
            <person name="Young S.K."/>
            <person name="Zeng Q."/>
            <person name="Gargeya S."/>
            <person name="Fitzgerald M."/>
            <person name="Abouelleil A."/>
            <person name="Alvarado L."/>
            <person name="Chapman S.B."/>
            <person name="Gainer-Dewar J."/>
            <person name="Goldberg J."/>
            <person name="Griggs A."/>
            <person name="Gujja S."/>
            <person name="Hansen M."/>
            <person name="Howarth C."/>
            <person name="Imamovic A."/>
            <person name="Ireland A."/>
            <person name="Larimer J."/>
            <person name="McCowan C."/>
            <person name="Murphy C."/>
            <person name="Pearson M."/>
            <person name="Poon T.W."/>
            <person name="Priest M."/>
            <person name="Roberts A."/>
            <person name="Saif S."/>
            <person name="Shea T."/>
            <person name="Sykes S."/>
            <person name="Wortman J."/>
            <person name="Nusbaum C."/>
            <person name="Birren B."/>
        </authorList>
    </citation>
    <scope>NUCLEOTIDE SEQUENCE [LARGE SCALE GENOMIC DNA]</scope>
    <source>
        <strain evidence="2 3">P1569</strain>
    </source>
</reference>
<gene>
    <name evidence="2" type="ORF">F443_07702</name>
</gene>
<feature type="compositionally biased region" description="Acidic residues" evidence="1">
    <location>
        <begin position="91"/>
        <end position="101"/>
    </location>
</feature>